<sequence length="310" mass="33820">MDRGKVVSNALHAQQLGKRYGAHWALRNCNIQLPRGCIAGLVGNNGAGKTTLLHLAAGLLRPSTGSIEVLGTPSHNMAMLLPHIGFVAQECSLYRQFTVSETLIAGRKLNPTWDESLARSLVDRFKLPLKQTIGKLSGGQQALVAIIMALAKDPELLLLDEPFSNIDPLAKHEIGKVIMELAFERSLTILISSHVLADLEALCDYLIILAASQVRLADSIEHIMEQHKLLIGPSESFEAIATAYPVIQASHTGRQSTVLLRTDEAVSHPAWEQQDLALETVVLAYLATRESSWEAHASSILPSFQKEVFS</sequence>
<dbReference type="Proteomes" id="UP000248806">
    <property type="component" value="Unassembled WGS sequence"/>
</dbReference>
<evidence type="ECO:0000256" key="2">
    <source>
        <dbReference type="ARBA" id="ARBA00022741"/>
    </source>
</evidence>
<dbReference type="InterPro" id="IPR003439">
    <property type="entry name" value="ABC_transporter-like_ATP-bd"/>
</dbReference>
<dbReference type="EMBL" id="QKUF01000023">
    <property type="protein sequence ID" value="PZW24110.1"/>
    <property type="molecule type" value="Genomic_DNA"/>
</dbReference>
<dbReference type="AlphaFoldDB" id="A0A326U1R0"/>
<dbReference type="InterPro" id="IPR003593">
    <property type="entry name" value="AAA+_ATPase"/>
</dbReference>
<dbReference type="PANTHER" id="PTHR42939:SF1">
    <property type="entry name" value="ABC TRANSPORTER ATP-BINDING PROTEIN ALBC-RELATED"/>
    <property type="match status" value="1"/>
</dbReference>
<proteinExistence type="predicted"/>
<dbReference type="Gene3D" id="3.40.50.300">
    <property type="entry name" value="P-loop containing nucleotide triphosphate hydrolases"/>
    <property type="match status" value="1"/>
</dbReference>
<dbReference type="Pfam" id="PF00005">
    <property type="entry name" value="ABC_tran"/>
    <property type="match status" value="1"/>
</dbReference>
<dbReference type="SUPFAM" id="SSF52540">
    <property type="entry name" value="P-loop containing nucleoside triphosphate hydrolases"/>
    <property type="match status" value="1"/>
</dbReference>
<keyword evidence="3 5" id="KW-0067">ATP-binding</keyword>
<keyword evidence="1" id="KW-0813">Transport</keyword>
<protein>
    <submittedName>
        <fullName evidence="5">ABC-2 type transport system ATP-binding protein</fullName>
    </submittedName>
</protein>
<dbReference type="InterPro" id="IPR051782">
    <property type="entry name" value="ABC_Transporter_VariousFunc"/>
</dbReference>
<dbReference type="SMART" id="SM00382">
    <property type="entry name" value="AAA"/>
    <property type="match status" value="1"/>
</dbReference>
<dbReference type="InterPro" id="IPR017871">
    <property type="entry name" value="ABC_transporter-like_CS"/>
</dbReference>
<evidence type="ECO:0000313" key="5">
    <source>
        <dbReference type="EMBL" id="PZW24110.1"/>
    </source>
</evidence>
<evidence type="ECO:0000259" key="4">
    <source>
        <dbReference type="PROSITE" id="PS50893"/>
    </source>
</evidence>
<comment type="caution">
    <text evidence="5">The sequence shown here is derived from an EMBL/GenBank/DDBJ whole genome shotgun (WGS) entry which is preliminary data.</text>
</comment>
<dbReference type="PROSITE" id="PS50893">
    <property type="entry name" value="ABC_TRANSPORTER_2"/>
    <property type="match status" value="1"/>
</dbReference>
<gene>
    <name evidence="5" type="ORF">EI42_04801</name>
</gene>
<dbReference type="CDD" id="cd03230">
    <property type="entry name" value="ABC_DR_subfamily_A"/>
    <property type="match status" value="1"/>
</dbReference>
<dbReference type="InterPro" id="IPR027417">
    <property type="entry name" value="P-loop_NTPase"/>
</dbReference>
<reference evidence="5 6" key="1">
    <citation type="submission" date="2018-06" db="EMBL/GenBank/DDBJ databases">
        <title>Genomic Encyclopedia of Archaeal and Bacterial Type Strains, Phase II (KMG-II): from individual species to whole genera.</title>
        <authorList>
            <person name="Goeker M."/>
        </authorList>
    </citation>
    <scope>NUCLEOTIDE SEQUENCE [LARGE SCALE GENOMIC DNA]</scope>
    <source>
        <strain evidence="5 6">ATCC BAA-1881</strain>
    </source>
</reference>
<dbReference type="GO" id="GO:0016887">
    <property type="term" value="F:ATP hydrolysis activity"/>
    <property type="evidence" value="ECO:0007669"/>
    <property type="project" value="InterPro"/>
</dbReference>
<accession>A0A326U1R0</accession>
<evidence type="ECO:0000313" key="6">
    <source>
        <dbReference type="Proteomes" id="UP000248806"/>
    </source>
</evidence>
<keyword evidence="6" id="KW-1185">Reference proteome</keyword>
<evidence type="ECO:0000256" key="3">
    <source>
        <dbReference type="ARBA" id="ARBA00022840"/>
    </source>
</evidence>
<name>A0A326U1R0_THEHA</name>
<dbReference type="RefSeq" id="WP_246046465.1">
    <property type="nucleotide sequence ID" value="NZ_BIFX01000002.1"/>
</dbReference>
<dbReference type="GO" id="GO:0005524">
    <property type="term" value="F:ATP binding"/>
    <property type="evidence" value="ECO:0007669"/>
    <property type="project" value="UniProtKB-KW"/>
</dbReference>
<dbReference type="PANTHER" id="PTHR42939">
    <property type="entry name" value="ABC TRANSPORTER ATP-BINDING PROTEIN ALBC-RELATED"/>
    <property type="match status" value="1"/>
</dbReference>
<organism evidence="5 6">
    <name type="scientific">Thermosporothrix hazakensis</name>
    <dbReference type="NCBI Taxonomy" id="644383"/>
    <lineage>
        <taxon>Bacteria</taxon>
        <taxon>Bacillati</taxon>
        <taxon>Chloroflexota</taxon>
        <taxon>Ktedonobacteria</taxon>
        <taxon>Ktedonobacterales</taxon>
        <taxon>Thermosporotrichaceae</taxon>
        <taxon>Thermosporothrix</taxon>
    </lineage>
</organism>
<dbReference type="PROSITE" id="PS00211">
    <property type="entry name" value="ABC_TRANSPORTER_1"/>
    <property type="match status" value="1"/>
</dbReference>
<keyword evidence="2" id="KW-0547">Nucleotide-binding</keyword>
<feature type="domain" description="ABC transporter" evidence="4">
    <location>
        <begin position="11"/>
        <end position="236"/>
    </location>
</feature>
<evidence type="ECO:0000256" key="1">
    <source>
        <dbReference type="ARBA" id="ARBA00022448"/>
    </source>
</evidence>